<accession>A0A6G8R2C4</accession>
<feature type="compositionally biased region" description="Polar residues" evidence="1">
    <location>
        <begin position="7"/>
        <end position="19"/>
    </location>
</feature>
<reference evidence="2 3" key="1">
    <citation type="submission" date="2020-02" db="EMBL/GenBank/DDBJ databases">
        <authorList>
            <person name="Bojorquez D.A."/>
            <person name="Alcantara J.K.D.L."/>
            <person name="Arambulo J.M.L."/>
            <person name="Budzinski C.A."/>
            <person name="Campbell G.A."/>
            <person name="Dosanjh M.K."/>
            <person name="Gallardo M.A."/>
            <person name="Huang C."/>
            <person name="Nguyen N."/>
            <person name="Yee O.M."/>
            <person name="Ngo R.T."/>
            <person name="Kapinos A."/>
            <person name="Freise A.C."/>
            <person name="Reddi K."/>
            <person name="Moberg-Parker J."/>
            <person name="Garlena R.A."/>
            <person name="Russell D.A."/>
            <person name="Pope W.H."/>
            <person name="Jacobs-Sera D."/>
            <person name="Hatfull G.F."/>
        </authorList>
    </citation>
    <scope>NUCLEOTIDE SEQUENCE [LARGE SCALE GENOMIC DNA]</scope>
</reference>
<evidence type="ECO:0000256" key="1">
    <source>
        <dbReference type="SAM" id="MobiDB-lite"/>
    </source>
</evidence>
<feature type="region of interest" description="Disordered" evidence="1">
    <location>
        <begin position="1"/>
        <end position="23"/>
    </location>
</feature>
<organism evidence="2 3">
    <name type="scientific">Arthrobacter phage Abba</name>
    <dbReference type="NCBI Taxonomy" id="2713256"/>
    <lineage>
        <taxon>Viruses</taxon>
        <taxon>Duplodnaviria</taxon>
        <taxon>Heunggongvirae</taxon>
        <taxon>Uroviricota</taxon>
        <taxon>Caudoviricetes</taxon>
        <taxon>Berryhillviridae</taxon>
        <taxon>Ayohtrevirus</taxon>
        <taxon>Ayohtrevirus abba</taxon>
    </lineage>
</organism>
<gene>
    <name evidence="2" type="primary">36</name>
    <name evidence="2" type="ORF">SEA_ABBA_36</name>
</gene>
<dbReference type="InterPro" id="IPR004590">
    <property type="entry name" value="ssDNA_annealing_RecT"/>
</dbReference>
<protein>
    <submittedName>
        <fullName evidence="2">RecT-like DNA pairing protein</fullName>
    </submittedName>
</protein>
<dbReference type="GeneID" id="55816757"/>
<keyword evidence="3" id="KW-1185">Reference proteome</keyword>
<name>A0A6G8R2C4_9CAUD</name>
<proteinExistence type="predicted"/>
<dbReference type="GO" id="GO:0003677">
    <property type="term" value="F:DNA binding"/>
    <property type="evidence" value="ECO:0007669"/>
    <property type="project" value="InterPro"/>
</dbReference>
<evidence type="ECO:0000313" key="2">
    <source>
        <dbReference type="EMBL" id="QIN94365.1"/>
    </source>
</evidence>
<dbReference type="KEGG" id="vg:55816757"/>
<dbReference type="NCBIfam" id="TIGR00616">
    <property type="entry name" value="rect"/>
    <property type="match status" value="1"/>
</dbReference>
<sequence length="294" mass="32519">MGHDLTQRAQGAVANQQAQPKGVEETLRDLAPQFQMAMPKGAEAMQLVRDAITVVRQTPRLLEVDKTSLLGSLMTCAQLGLRPGIGALGHAWIIPFKGQAQFILGYQGMIELANRAGEIEGLVARTVHERDVFDIDYGSDTLVHKPNMKGDRGDVIGYYAKFYRKGSNRPTFEFMTLSDMKAHRDQFAMAKNRQGQIIGPWRDHFDAMGLKTVVRKVMKWAPRSTQIQTALIADETVRLDYTPDADVAQVTKGVPFDQRGVEHAAVDDGPLDEPVDSDGVLGMPEGADETNWQE</sequence>
<dbReference type="GO" id="GO:0006259">
    <property type="term" value="P:DNA metabolic process"/>
    <property type="evidence" value="ECO:0007669"/>
    <property type="project" value="InterPro"/>
</dbReference>
<dbReference type="EMBL" id="MT024868">
    <property type="protein sequence ID" value="QIN94365.1"/>
    <property type="molecule type" value="Genomic_DNA"/>
</dbReference>
<dbReference type="Pfam" id="PF03837">
    <property type="entry name" value="RecT"/>
    <property type="match status" value="1"/>
</dbReference>
<dbReference type="InterPro" id="IPR018330">
    <property type="entry name" value="RecT_fam"/>
</dbReference>
<dbReference type="Proteomes" id="UP000500909">
    <property type="component" value="Segment"/>
</dbReference>
<dbReference type="RefSeq" id="YP_009887302.1">
    <property type="nucleotide sequence ID" value="NC_049498.1"/>
</dbReference>
<evidence type="ECO:0000313" key="3">
    <source>
        <dbReference type="Proteomes" id="UP000500909"/>
    </source>
</evidence>
<feature type="region of interest" description="Disordered" evidence="1">
    <location>
        <begin position="266"/>
        <end position="294"/>
    </location>
</feature>